<evidence type="ECO:0000256" key="3">
    <source>
        <dbReference type="ARBA" id="ARBA00017057"/>
    </source>
</evidence>
<comment type="function">
    <text evidence="8 9">Component of the signal peptidase complex (SPC) which catalyzes the cleavage of N-terminal signal sequences from nascent proteins as they are translocated into the lumen of the endoplasmic reticulum. Enhances the enzymatic activity of SPC and facilitates the interactions between different components of the translocation site.</text>
</comment>
<dbReference type="EMBL" id="JARBHB010000008">
    <property type="protein sequence ID" value="KAJ8876850.1"/>
    <property type="molecule type" value="Genomic_DNA"/>
</dbReference>
<dbReference type="Pfam" id="PF06703">
    <property type="entry name" value="SPC25"/>
    <property type="match status" value="1"/>
</dbReference>
<feature type="transmembrane region" description="Helical" evidence="9">
    <location>
        <begin position="50"/>
        <end position="66"/>
    </location>
</feature>
<evidence type="ECO:0000256" key="4">
    <source>
        <dbReference type="ARBA" id="ARBA00022692"/>
    </source>
</evidence>
<feature type="transmembrane region" description="Helical" evidence="9">
    <location>
        <begin position="78"/>
        <end position="96"/>
    </location>
</feature>
<accession>A0ABQ9GXW2</accession>
<keyword evidence="4 9" id="KW-0812">Transmembrane</keyword>
<gene>
    <name evidence="10" type="ORF">PR048_021297</name>
</gene>
<evidence type="ECO:0000256" key="6">
    <source>
        <dbReference type="ARBA" id="ARBA00022989"/>
    </source>
</evidence>
<comment type="similarity">
    <text evidence="2 9">Belongs to the SPCS2 family.</text>
</comment>
<dbReference type="InterPro" id="IPR009582">
    <property type="entry name" value="Spc2/SPCS2"/>
</dbReference>
<evidence type="ECO:0000256" key="9">
    <source>
        <dbReference type="RuleBase" id="RU368033"/>
    </source>
</evidence>
<protein>
    <recommendedName>
        <fullName evidence="3 9">Signal peptidase complex subunit 2</fullName>
    </recommendedName>
</protein>
<comment type="subcellular location">
    <subcellularLocation>
        <location evidence="1 9">Endoplasmic reticulum membrane</location>
        <topology evidence="1 9">Multi-pass membrane protein</topology>
    </subcellularLocation>
</comment>
<evidence type="ECO:0000256" key="7">
    <source>
        <dbReference type="ARBA" id="ARBA00023136"/>
    </source>
</evidence>
<dbReference type="PANTHER" id="PTHR13085:SF0">
    <property type="entry name" value="SIGNAL PEPTIDASE COMPLEX SUBUNIT 2"/>
    <property type="match status" value="1"/>
</dbReference>
<dbReference type="Proteomes" id="UP001159363">
    <property type="component" value="Chromosome 7"/>
</dbReference>
<reference evidence="10 11" key="1">
    <citation type="submission" date="2023-02" db="EMBL/GenBank/DDBJ databases">
        <title>LHISI_Scaffold_Assembly.</title>
        <authorList>
            <person name="Stuart O.P."/>
            <person name="Cleave R."/>
            <person name="Magrath M.J.L."/>
            <person name="Mikheyev A.S."/>
        </authorList>
    </citation>
    <scope>NUCLEOTIDE SEQUENCE [LARGE SCALE GENOMIC DNA]</scope>
    <source>
        <strain evidence="10">Daus_M_001</strain>
        <tissue evidence="10">Leg muscle</tissue>
    </source>
</reference>
<proteinExistence type="inferred from homology"/>
<organism evidence="10 11">
    <name type="scientific">Dryococelus australis</name>
    <dbReference type="NCBI Taxonomy" id="614101"/>
    <lineage>
        <taxon>Eukaryota</taxon>
        <taxon>Metazoa</taxon>
        <taxon>Ecdysozoa</taxon>
        <taxon>Arthropoda</taxon>
        <taxon>Hexapoda</taxon>
        <taxon>Insecta</taxon>
        <taxon>Pterygota</taxon>
        <taxon>Neoptera</taxon>
        <taxon>Polyneoptera</taxon>
        <taxon>Phasmatodea</taxon>
        <taxon>Verophasmatodea</taxon>
        <taxon>Anareolatae</taxon>
        <taxon>Phasmatidae</taxon>
        <taxon>Eurycanthinae</taxon>
        <taxon>Dryococelus</taxon>
    </lineage>
</organism>
<dbReference type="InterPro" id="IPR036249">
    <property type="entry name" value="Thioredoxin-like_sf"/>
</dbReference>
<comment type="caution">
    <text evidence="10">The sequence shown here is derived from an EMBL/GenBank/DDBJ whole genome shotgun (WGS) entry which is preliminary data.</text>
</comment>
<evidence type="ECO:0000313" key="10">
    <source>
        <dbReference type="EMBL" id="KAJ8876850.1"/>
    </source>
</evidence>
<keyword evidence="7 9" id="KW-0472">Membrane</keyword>
<evidence type="ECO:0000256" key="8">
    <source>
        <dbReference type="ARBA" id="ARBA00045608"/>
    </source>
</evidence>
<name>A0ABQ9GXW2_9NEOP</name>
<evidence type="ECO:0000256" key="2">
    <source>
        <dbReference type="ARBA" id="ARBA00007324"/>
    </source>
</evidence>
<dbReference type="SUPFAM" id="SSF52833">
    <property type="entry name" value="Thioredoxin-like"/>
    <property type="match status" value="1"/>
</dbReference>
<keyword evidence="11" id="KW-1185">Reference proteome</keyword>
<sequence length="191" mass="21976">MLEILQNLTFQQLNNKDMSYVKNDVSDTFKDFFSIKFNYLESFALMDGRLAMCGIAVGVAMFALLWDYLYPFPQSRPILIFCVSAYFLMMGILTLYTTYKEKGIFVVAIQNDHTGFVPDNIWEASSFLKKFDDKYNLILSCKNGKTGARYEATMVKSVANFFDENGTMVYELLEPEVSKLHSSLLAERKEK</sequence>
<keyword evidence="5 9" id="KW-0256">Endoplasmic reticulum</keyword>
<evidence type="ECO:0000256" key="5">
    <source>
        <dbReference type="ARBA" id="ARBA00022824"/>
    </source>
</evidence>
<evidence type="ECO:0000256" key="1">
    <source>
        <dbReference type="ARBA" id="ARBA00004477"/>
    </source>
</evidence>
<evidence type="ECO:0000313" key="11">
    <source>
        <dbReference type="Proteomes" id="UP001159363"/>
    </source>
</evidence>
<dbReference type="PANTHER" id="PTHR13085">
    <property type="entry name" value="MICROSOMAL SIGNAL PEPTIDASE 25 KDA SUBUNIT"/>
    <property type="match status" value="1"/>
</dbReference>
<keyword evidence="6 9" id="KW-1133">Transmembrane helix</keyword>